<sequence>MADDGGIAGTGNGQKNDAGANANGDAEEAIAQLFDDYQAGFNDYDIDRICDCFALPAIIWQHEKGHVFNDEEELIENIEALLKALEKEKVTQSDFHVASSHVSGSAALVTLDWVQESADGEAVFEFTCHYQLIQDGVDWVIAGVVND</sequence>
<proteinExistence type="predicted"/>
<accession>A0A2S3V4Y2</accession>
<evidence type="ECO:0000256" key="1">
    <source>
        <dbReference type="SAM" id="MobiDB-lite"/>
    </source>
</evidence>
<feature type="compositionally biased region" description="Gly residues" evidence="1">
    <location>
        <begin position="1"/>
        <end position="12"/>
    </location>
</feature>
<dbReference type="RefSeq" id="WP_103221427.1">
    <property type="nucleotide sequence ID" value="NZ_PPCN01000001.1"/>
</dbReference>
<dbReference type="InterPro" id="IPR032710">
    <property type="entry name" value="NTF2-like_dom_sf"/>
</dbReference>
<dbReference type="Proteomes" id="UP000236959">
    <property type="component" value="Unassembled WGS sequence"/>
</dbReference>
<dbReference type="AlphaFoldDB" id="A0A2S3V4Y2"/>
<keyword evidence="4" id="KW-1185">Reference proteome</keyword>
<dbReference type="InterPro" id="IPR027843">
    <property type="entry name" value="DUF4440"/>
</dbReference>
<reference evidence="3 4" key="1">
    <citation type="submission" date="2018-01" db="EMBL/GenBank/DDBJ databases">
        <title>Genomic Encyclopedia of Archaeal and Bacterial Type Strains, Phase II (KMG-II): from individual species to whole genera.</title>
        <authorList>
            <person name="Goeker M."/>
        </authorList>
    </citation>
    <scope>NUCLEOTIDE SEQUENCE [LARGE SCALE GENOMIC DNA]</scope>
    <source>
        <strain evidence="3 4">DSM 17023</strain>
    </source>
</reference>
<evidence type="ECO:0000313" key="4">
    <source>
        <dbReference type="Proteomes" id="UP000236959"/>
    </source>
</evidence>
<organism evidence="3 4">
    <name type="scientific">Roseibium marinum</name>
    <dbReference type="NCBI Taxonomy" id="281252"/>
    <lineage>
        <taxon>Bacteria</taxon>
        <taxon>Pseudomonadati</taxon>
        <taxon>Pseudomonadota</taxon>
        <taxon>Alphaproteobacteria</taxon>
        <taxon>Hyphomicrobiales</taxon>
        <taxon>Stappiaceae</taxon>
        <taxon>Roseibium</taxon>
    </lineage>
</organism>
<dbReference type="Pfam" id="PF14534">
    <property type="entry name" value="DUF4440"/>
    <property type="match status" value="1"/>
</dbReference>
<dbReference type="OrthoDB" id="7907836at2"/>
<feature type="region of interest" description="Disordered" evidence="1">
    <location>
        <begin position="1"/>
        <end position="21"/>
    </location>
</feature>
<dbReference type="Gene3D" id="3.10.450.50">
    <property type="match status" value="1"/>
</dbReference>
<evidence type="ECO:0000313" key="3">
    <source>
        <dbReference type="EMBL" id="POF34930.1"/>
    </source>
</evidence>
<dbReference type="EMBL" id="PPCN01000001">
    <property type="protein sequence ID" value="POF34930.1"/>
    <property type="molecule type" value="Genomic_DNA"/>
</dbReference>
<evidence type="ECO:0000259" key="2">
    <source>
        <dbReference type="Pfam" id="PF14534"/>
    </source>
</evidence>
<dbReference type="SUPFAM" id="SSF54427">
    <property type="entry name" value="NTF2-like"/>
    <property type="match status" value="1"/>
</dbReference>
<name>A0A2S3V4Y2_9HYPH</name>
<protein>
    <submittedName>
        <fullName evidence="3">Uncharacterized protein DUF4440</fullName>
    </submittedName>
</protein>
<comment type="caution">
    <text evidence="3">The sequence shown here is derived from an EMBL/GenBank/DDBJ whole genome shotgun (WGS) entry which is preliminary data.</text>
</comment>
<feature type="domain" description="DUF4440" evidence="2">
    <location>
        <begin position="30"/>
        <end position="139"/>
    </location>
</feature>
<gene>
    <name evidence="3" type="ORF">CLV41_1011392</name>
</gene>